<evidence type="ECO:0000256" key="1">
    <source>
        <dbReference type="ARBA" id="ARBA00023450"/>
    </source>
</evidence>
<feature type="region of interest" description="Disordered" evidence="2">
    <location>
        <begin position="410"/>
        <end position="438"/>
    </location>
</feature>
<proteinExistence type="inferred from homology"/>
<name>A0A4Q2RRT9_9ACTN</name>
<dbReference type="GO" id="GO:0004519">
    <property type="term" value="F:endonuclease activity"/>
    <property type="evidence" value="ECO:0007669"/>
    <property type="project" value="InterPro"/>
</dbReference>
<dbReference type="InterPro" id="IPR003615">
    <property type="entry name" value="HNH_nuc"/>
</dbReference>
<organism evidence="4 5">
    <name type="scientific">Nocardioides glacieisoli</name>
    <dbReference type="NCBI Taxonomy" id="1168730"/>
    <lineage>
        <taxon>Bacteria</taxon>
        <taxon>Bacillati</taxon>
        <taxon>Actinomycetota</taxon>
        <taxon>Actinomycetes</taxon>
        <taxon>Propionibacteriales</taxon>
        <taxon>Nocardioidaceae</taxon>
        <taxon>Nocardioides</taxon>
    </lineage>
</organism>
<dbReference type="Gene3D" id="1.10.30.50">
    <property type="match status" value="1"/>
</dbReference>
<dbReference type="CDD" id="cd00085">
    <property type="entry name" value="HNHc"/>
    <property type="match status" value="1"/>
</dbReference>
<dbReference type="OrthoDB" id="5241234at2"/>
<dbReference type="AlphaFoldDB" id="A0A4Q2RRT9"/>
<comment type="similarity">
    <text evidence="1">Belongs to the Rv1128c/1148c/1588c/1702c/1945/3466 family.</text>
</comment>
<feature type="domain" description="HNH nuclease" evidence="3">
    <location>
        <begin position="354"/>
        <end position="404"/>
    </location>
</feature>
<dbReference type="InterPro" id="IPR002711">
    <property type="entry name" value="HNH"/>
</dbReference>
<dbReference type="InterPro" id="IPR003870">
    <property type="entry name" value="DUF222"/>
</dbReference>
<dbReference type="RefSeq" id="WP_129474732.1">
    <property type="nucleotide sequence ID" value="NZ_SDWS01000003.1"/>
</dbReference>
<dbReference type="Pfam" id="PF01844">
    <property type="entry name" value="HNH"/>
    <property type="match status" value="1"/>
</dbReference>
<evidence type="ECO:0000313" key="5">
    <source>
        <dbReference type="Proteomes" id="UP000291838"/>
    </source>
</evidence>
<comment type="caution">
    <text evidence="4">The sequence shown here is derived from an EMBL/GenBank/DDBJ whole genome shotgun (WGS) entry which is preliminary data.</text>
</comment>
<dbReference type="Proteomes" id="UP000291838">
    <property type="component" value="Unassembled WGS sequence"/>
</dbReference>
<dbReference type="Pfam" id="PF02720">
    <property type="entry name" value="DUF222"/>
    <property type="match status" value="1"/>
</dbReference>
<reference evidence="4 5" key="1">
    <citation type="submission" date="2019-01" db="EMBL/GenBank/DDBJ databases">
        <title>Novel species of Nocardioides.</title>
        <authorList>
            <person name="Liu Q."/>
            <person name="Xin Y.-H."/>
        </authorList>
    </citation>
    <scope>NUCLEOTIDE SEQUENCE [LARGE SCALE GENOMIC DNA]</scope>
    <source>
        <strain evidence="4 5">HLT3-15</strain>
    </source>
</reference>
<sequence length="457" mass="49145">MTTSQPPLTAAAVAAMRREVQVALDGPSGLGDAERIDLIRALEELVCTATAAQAAHAADLAESVEADHEGLGVPAARRGQGVASMVAHARRESPHRGQRHLGLARVVRQELPHTWAAWRAGRVTEWRATVMARETACLSLEDRLAVDELLAADHDAFEAMSERQVIGRVLTESARLNAEAITARRRRAESERRVSIRPAPDSMVWLSTLLPVAAGVAAYAALAREADSARAQGDPRTRGQVMADGLVDRVLGVVEVHDPAEQQEHGDSAPPDDSRRASRTIDLNLVMSHDALFGTADDEARLAGFGPVPAELAREVVANALGQGDEVWLRRLYASPTTGELVAMDSRARLFPAALARFIRLRDQVCRTPWCDAPIRHLDHVVPHVAGGPTDASNGEGLCEACNYAKDAPRWRARPGPDGTVTTTTPTGHTRTTRPPPVATVTRRETPALTVDYVLAG</sequence>
<evidence type="ECO:0000313" key="4">
    <source>
        <dbReference type="EMBL" id="RYB91438.1"/>
    </source>
</evidence>
<dbReference type="EMBL" id="SDWS01000003">
    <property type="protein sequence ID" value="RYB91438.1"/>
    <property type="molecule type" value="Genomic_DNA"/>
</dbReference>
<keyword evidence="5" id="KW-1185">Reference proteome</keyword>
<gene>
    <name evidence="4" type="ORF">EUA06_08925</name>
</gene>
<protein>
    <submittedName>
        <fullName evidence="4">DUF222 domain-containing protein</fullName>
    </submittedName>
</protein>
<dbReference type="GO" id="GO:0008270">
    <property type="term" value="F:zinc ion binding"/>
    <property type="evidence" value="ECO:0007669"/>
    <property type="project" value="InterPro"/>
</dbReference>
<dbReference type="SMART" id="SM00507">
    <property type="entry name" value="HNHc"/>
    <property type="match status" value="1"/>
</dbReference>
<accession>A0A4Q2RRT9</accession>
<evidence type="ECO:0000256" key="2">
    <source>
        <dbReference type="SAM" id="MobiDB-lite"/>
    </source>
</evidence>
<dbReference type="GO" id="GO:0003676">
    <property type="term" value="F:nucleic acid binding"/>
    <property type="evidence" value="ECO:0007669"/>
    <property type="project" value="InterPro"/>
</dbReference>
<evidence type="ECO:0000259" key="3">
    <source>
        <dbReference type="SMART" id="SM00507"/>
    </source>
</evidence>
<feature type="compositionally biased region" description="Low complexity" evidence="2">
    <location>
        <begin position="414"/>
        <end position="430"/>
    </location>
</feature>